<keyword evidence="2" id="KW-1003">Cell membrane</keyword>
<evidence type="ECO:0000313" key="9">
    <source>
        <dbReference type="Proteomes" id="UP000182375"/>
    </source>
</evidence>
<comment type="subcellular location">
    <subcellularLocation>
        <location evidence="1">Cell membrane</location>
        <topology evidence="1">Multi-pass membrane protein</topology>
    </subcellularLocation>
</comment>
<gene>
    <name evidence="8" type="ORF">SAMN04490357_0061</name>
</gene>
<organism evidence="8 9">
    <name type="scientific">Streptomyces misionensis</name>
    <dbReference type="NCBI Taxonomy" id="67331"/>
    <lineage>
        <taxon>Bacteria</taxon>
        <taxon>Bacillati</taxon>
        <taxon>Actinomycetota</taxon>
        <taxon>Actinomycetes</taxon>
        <taxon>Kitasatosporales</taxon>
        <taxon>Streptomycetaceae</taxon>
        <taxon>Streptomyces</taxon>
    </lineage>
</organism>
<keyword evidence="4 7" id="KW-1133">Transmembrane helix</keyword>
<dbReference type="PANTHER" id="PTHR23513:SF11">
    <property type="entry name" value="STAPHYLOFERRIN A TRANSPORTER"/>
    <property type="match status" value="1"/>
</dbReference>
<evidence type="ECO:0000256" key="7">
    <source>
        <dbReference type="SAM" id="Phobius"/>
    </source>
</evidence>
<dbReference type="Pfam" id="PF07690">
    <property type="entry name" value="MFS_1"/>
    <property type="match status" value="1"/>
</dbReference>
<keyword evidence="5 7" id="KW-0472">Membrane</keyword>
<name>A0A1H4I9H0_9ACTN</name>
<dbReference type="GO" id="GO:0022857">
    <property type="term" value="F:transmembrane transporter activity"/>
    <property type="evidence" value="ECO:0007669"/>
    <property type="project" value="InterPro"/>
</dbReference>
<evidence type="ECO:0000256" key="5">
    <source>
        <dbReference type="ARBA" id="ARBA00023136"/>
    </source>
</evidence>
<feature type="transmembrane region" description="Helical" evidence="7">
    <location>
        <begin position="81"/>
        <end position="101"/>
    </location>
</feature>
<dbReference type="PANTHER" id="PTHR23513">
    <property type="entry name" value="INTEGRAL MEMBRANE EFFLUX PROTEIN-RELATED"/>
    <property type="match status" value="1"/>
</dbReference>
<dbReference type="STRING" id="67331.SAMN04490357_0061"/>
<accession>A0A1H4I9H0</accession>
<dbReference type="InterPro" id="IPR036259">
    <property type="entry name" value="MFS_trans_sf"/>
</dbReference>
<feature type="transmembrane region" description="Helical" evidence="7">
    <location>
        <begin position="107"/>
        <end position="126"/>
    </location>
</feature>
<feature type="transmembrane region" description="Helical" evidence="7">
    <location>
        <begin position="311"/>
        <end position="333"/>
    </location>
</feature>
<evidence type="ECO:0000256" key="4">
    <source>
        <dbReference type="ARBA" id="ARBA00022989"/>
    </source>
</evidence>
<sequence>MKEYLENCRIFFAHREARLIFAAGFLSTAGAWLLLVCMSIVLYRAAGIGLLGLYSVLRILVPVISGPFLGQLSAAYQPRTIMIAVDLVRAVAVTVIAITAAAGGSPFLLLAIVLVCSLAGTVYAPAERRLQRDLADTENRAAANSVLGISSSLAMVIAPALSGLLGTSVSPLVLIGFDFVSFLGSAALLWRVSQRSLSDPATTLKVKSSLRIAISALAGDRVVLSCFLTQGAMSVGAGGSLVVLMPIAERATGHDSAYGWTTAAIGIGAVAGMALGAPMASKIRVRLSALCVIVMGIMLCTLVTANNWLAVLLISLSFGILANTPTALLWTVYGTRVSESKSGPLYGLVQSLIVGGNALGGVIASASTAQFGMRSCFVLGAVTAGFAAVAMIITPSPASLTEIRPTQDQAHPGDETQGGDLSRDPHDQLA</sequence>
<feature type="compositionally biased region" description="Basic and acidic residues" evidence="6">
    <location>
        <begin position="421"/>
        <end position="430"/>
    </location>
</feature>
<feature type="transmembrane region" description="Helical" evidence="7">
    <location>
        <begin position="20"/>
        <end position="42"/>
    </location>
</feature>
<feature type="transmembrane region" description="Helical" evidence="7">
    <location>
        <begin position="146"/>
        <end position="166"/>
    </location>
</feature>
<dbReference type="GO" id="GO:0005886">
    <property type="term" value="C:plasma membrane"/>
    <property type="evidence" value="ECO:0007669"/>
    <property type="project" value="UniProtKB-SubCell"/>
</dbReference>
<feature type="transmembrane region" description="Helical" evidence="7">
    <location>
        <begin position="257"/>
        <end position="275"/>
    </location>
</feature>
<feature type="transmembrane region" description="Helical" evidence="7">
    <location>
        <begin position="48"/>
        <end position="69"/>
    </location>
</feature>
<dbReference type="RefSeq" id="WP_074989951.1">
    <property type="nucleotide sequence ID" value="NZ_FNTD01000003.1"/>
</dbReference>
<proteinExistence type="predicted"/>
<dbReference type="InterPro" id="IPR022324">
    <property type="entry name" value="Bacilysin_exporter_BacE_put"/>
</dbReference>
<feature type="region of interest" description="Disordered" evidence="6">
    <location>
        <begin position="404"/>
        <end position="430"/>
    </location>
</feature>
<evidence type="ECO:0000256" key="1">
    <source>
        <dbReference type="ARBA" id="ARBA00004651"/>
    </source>
</evidence>
<evidence type="ECO:0000256" key="3">
    <source>
        <dbReference type="ARBA" id="ARBA00022692"/>
    </source>
</evidence>
<dbReference type="Gene3D" id="1.20.1250.20">
    <property type="entry name" value="MFS general substrate transporter like domains"/>
    <property type="match status" value="1"/>
</dbReference>
<dbReference type="PRINTS" id="PR01988">
    <property type="entry name" value="EXPORTERBACE"/>
</dbReference>
<feature type="transmembrane region" description="Helical" evidence="7">
    <location>
        <begin position="287"/>
        <end position="305"/>
    </location>
</feature>
<dbReference type="SUPFAM" id="SSF103473">
    <property type="entry name" value="MFS general substrate transporter"/>
    <property type="match status" value="1"/>
</dbReference>
<dbReference type="CDD" id="cd06173">
    <property type="entry name" value="MFS_MefA_like"/>
    <property type="match status" value="1"/>
</dbReference>
<dbReference type="GeneID" id="95509390"/>
<feature type="transmembrane region" description="Helical" evidence="7">
    <location>
        <begin position="222"/>
        <end position="245"/>
    </location>
</feature>
<feature type="transmembrane region" description="Helical" evidence="7">
    <location>
        <begin position="172"/>
        <end position="190"/>
    </location>
</feature>
<dbReference type="EMBL" id="FNTD01000003">
    <property type="protein sequence ID" value="SEB30641.1"/>
    <property type="molecule type" value="Genomic_DNA"/>
</dbReference>
<keyword evidence="3 7" id="KW-0812">Transmembrane</keyword>
<dbReference type="Proteomes" id="UP000182375">
    <property type="component" value="Unassembled WGS sequence"/>
</dbReference>
<feature type="transmembrane region" description="Helical" evidence="7">
    <location>
        <begin position="372"/>
        <end position="394"/>
    </location>
</feature>
<dbReference type="InterPro" id="IPR011701">
    <property type="entry name" value="MFS"/>
</dbReference>
<reference evidence="8 9" key="1">
    <citation type="submission" date="2016-10" db="EMBL/GenBank/DDBJ databases">
        <authorList>
            <person name="de Groot N.N."/>
        </authorList>
    </citation>
    <scope>NUCLEOTIDE SEQUENCE [LARGE SCALE GENOMIC DNA]</scope>
    <source>
        <strain evidence="8 9">DSM 40306</strain>
    </source>
</reference>
<evidence type="ECO:0000313" key="8">
    <source>
        <dbReference type="EMBL" id="SEB30641.1"/>
    </source>
</evidence>
<feature type="transmembrane region" description="Helical" evidence="7">
    <location>
        <begin position="345"/>
        <end position="366"/>
    </location>
</feature>
<dbReference type="AlphaFoldDB" id="A0A1H4I9H0"/>
<protein>
    <submittedName>
        <fullName evidence="8">Predicted arabinose efflux permease, MFS family</fullName>
    </submittedName>
</protein>
<evidence type="ECO:0000256" key="6">
    <source>
        <dbReference type="SAM" id="MobiDB-lite"/>
    </source>
</evidence>
<evidence type="ECO:0000256" key="2">
    <source>
        <dbReference type="ARBA" id="ARBA00022475"/>
    </source>
</evidence>